<comment type="caution">
    <text evidence="1">The sequence shown here is derived from an EMBL/GenBank/DDBJ whole genome shotgun (WGS) entry which is preliminary data.</text>
</comment>
<proteinExistence type="predicted"/>
<dbReference type="InterPro" id="IPR021500">
    <property type="entry name" value="DUF3156"/>
</dbReference>
<evidence type="ECO:0000313" key="2">
    <source>
        <dbReference type="Proteomes" id="UP001271890"/>
    </source>
</evidence>
<organism evidence="1 2">
    <name type="scientific">Xenorhabdus santafensis</name>
    <dbReference type="NCBI Taxonomy" id="2582833"/>
    <lineage>
        <taxon>Bacteria</taxon>
        <taxon>Pseudomonadati</taxon>
        <taxon>Pseudomonadota</taxon>
        <taxon>Gammaproteobacteria</taxon>
        <taxon>Enterobacterales</taxon>
        <taxon>Morganellaceae</taxon>
        <taxon>Xenorhabdus</taxon>
    </lineage>
</organism>
<dbReference type="EMBL" id="VCDN01000064">
    <property type="protein sequence ID" value="MDX7988754.1"/>
    <property type="molecule type" value="Genomic_DNA"/>
</dbReference>
<dbReference type="Proteomes" id="UP001271890">
    <property type="component" value="Unassembled WGS sequence"/>
</dbReference>
<accession>A0ABU4SDA1</accession>
<protein>
    <submittedName>
        <fullName evidence="1">DUF3156 family protein</fullName>
    </submittedName>
</protein>
<sequence length="200" mass="23312">MNHYAASPKRSFWQRINQQRLPAAYQAGLTLNKLERNLQPYPCERAGAGELLVYPEGKLVICVSERVKTLFMAFIVYTRFSIAGTISQPLNADIQVKTGGTWRKKQIRFVSQQKEGMALIAQLDNYPIIRQTLEELDFRLCSLKITNGKWRFEIEHFAASEMVSRIPATRRYLRLTSQQRHRLLSTLHLIDQLMKKLFQR</sequence>
<name>A0ABU4SDA1_9GAMM</name>
<keyword evidence="2" id="KW-1185">Reference proteome</keyword>
<reference evidence="2" key="1">
    <citation type="journal article" date="2024" name="Toxins">
        <title>Genome Sequence Analysis of Native Xenorhabdus Strains Isolated from Entomopathogenic Nematodes in Argentina.</title>
        <authorList>
            <person name="Palma L."/>
            <person name="Frizzo L."/>
            <person name="Kaiser S."/>
            <person name="Berry C."/>
            <person name="Caballero P."/>
            <person name="Bode H.B."/>
            <person name="Del Valle E.E."/>
        </authorList>
    </citation>
    <scope>NUCLEOTIDE SEQUENCE [LARGE SCALE GENOMIC DNA]</scope>
    <source>
        <strain evidence="2">12</strain>
    </source>
</reference>
<gene>
    <name evidence="1" type="ORF">FE392_15695</name>
</gene>
<dbReference type="Pfam" id="PF11354">
    <property type="entry name" value="DUF3156"/>
    <property type="match status" value="1"/>
</dbReference>
<evidence type="ECO:0000313" key="1">
    <source>
        <dbReference type="EMBL" id="MDX7988754.1"/>
    </source>
</evidence>
<dbReference type="RefSeq" id="WP_319931149.1">
    <property type="nucleotide sequence ID" value="NZ_VCDN01000064.1"/>
</dbReference>